<dbReference type="RefSeq" id="XP_013242118.1">
    <property type="nucleotide sequence ID" value="XM_013386664.1"/>
</dbReference>
<dbReference type="GeneID" id="25261723"/>
<organism evidence="1 2">
    <name type="scientific">Tilletiaria anomala (strain ATCC 24038 / CBS 436.72 / UBC 951)</name>
    <dbReference type="NCBI Taxonomy" id="1037660"/>
    <lineage>
        <taxon>Eukaryota</taxon>
        <taxon>Fungi</taxon>
        <taxon>Dikarya</taxon>
        <taxon>Basidiomycota</taxon>
        <taxon>Ustilaginomycotina</taxon>
        <taxon>Exobasidiomycetes</taxon>
        <taxon>Georgefischeriales</taxon>
        <taxon>Tilletiariaceae</taxon>
        <taxon>Tilletiaria</taxon>
    </lineage>
</organism>
<evidence type="ECO:0000313" key="1">
    <source>
        <dbReference type="EMBL" id="KDN42618.1"/>
    </source>
</evidence>
<evidence type="ECO:0000313" key="2">
    <source>
        <dbReference type="Proteomes" id="UP000027361"/>
    </source>
</evidence>
<dbReference type="Gene3D" id="1.10.287.370">
    <property type="match status" value="1"/>
</dbReference>
<dbReference type="HOGENOM" id="CLU_1620227_0_0_1"/>
<gene>
    <name evidence="1" type="ORF">K437DRAFT_159696</name>
</gene>
<accession>A0A066VQR5</accession>
<dbReference type="OMA" id="HVDSHID"/>
<proteinExistence type="predicted"/>
<dbReference type="OrthoDB" id="2543868at2759"/>
<keyword evidence="2" id="KW-1185">Reference proteome</keyword>
<evidence type="ECO:0008006" key="3">
    <source>
        <dbReference type="Google" id="ProtNLM"/>
    </source>
</evidence>
<dbReference type="Pfam" id="PF02996">
    <property type="entry name" value="Prefoldin"/>
    <property type="match status" value="1"/>
</dbReference>
<dbReference type="AlphaFoldDB" id="A0A066VQR5"/>
<sequence>MIGEEGVDDRPVTSAEIQKARSFLVERLLPDLDQTKQKHDLVRSDIAGYERLLVHLRELEERARRGVVHVDSHIDSDDGMTLPAKYSTTANPIVHLGLGNLYLELPAQEARAFVSSRLKLLSKRLGREQENIAKIEAVVHLSSTTLVKLEALHRGETKTILDEN</sequence>
<dbReference type="InterPro" id="IPR009053">
    <property type="entry name" value="Prefoldin"/>
</dbReference>
<dbReference type="EMBL" id="JMSN01000068">
    <property type="protein sequence ID" value="KDN42618.1"/>
    <property type="molecule type" value="Genomic_DNA"/>
</dbReference>
<dbReference type="InParanoid" id="A0A066VQR5"/>
<dbReference type="SUPFAM" id="SSF46579">
    <property type="entry name" value="Prefoldin"/>
    <property type="match status" value="1"/>
</dbReference>
<name>A0A066VQR5_TILAU</name>
<protein>
    <recommendedName>
        <fullName evidence="3">Prefoldin alpha-like protein</fullName>
    </recommendedName>
</protein>
<dbReference type="InterPro" id="IPR004127">
    <property type="entry name" value="Prefoldin_subunit_alpha"/>
</dbReference>
<comment type="caution">
    <text evidence="1">The sequence shown here is derived from an EMBL/GenBank/DDBJ whole genome shotgun (WGS) entry which is preliminary data.</text>
</comment>
<dbReference type="Proteomes" id="UP000027361">
    <property type="component" value="Unassembled WGS sequence"/>
</dbReference>
<dbReference type="STRING" id="1037660.A0A066VQR5"/>
<reference evidence="1 2" key="1">
    <citation type="submission" date="2014-05" db="EMBL/GenBank/DDBJ databases">
        <title>Draft genome sequence of a rare smut relative, Tilletiaria anomala UBC 951.</title>
        <authorList>
            <consortium name="DOE Joint Genome Institute"/>
            <person name="Toome M."/>
            <person name="Kuo A."/>
            <person name="Henrissat B."/>
            <person name="Lipzen A."/>
            <person name="Tritt A."/>
            <person name="Yoshinaga Y."/>
            <person name="Zane M."/>
            <person name="Barry K."/>
            <person name="Grigoriev I.V."/>
            <person name="Spatafora J.W."/>
            <person name="Aimea M.C."/>
        </authorList>
    </citation>
    <scope>NUCLEOTIDE SEQUENCE [LARGE SCALE GENOMIC DNA]</scope>
    <source>
        <strain evidence="1 2">UBC 951</strain>
    </source>
</reference>